<evidence type="ECO:0000256" key="7">
    <source>
        <dbReference type="ARBA" id="ARBA00049663"/>
    </source>
</evidence>
<feature type="transmembrane region" description="Helical" evidence="8">
    <location>
        <begin position="224"/>
        <end position="245"/>
    </location>
</feature>
<dbReference type="NCBIfam" id="TIGR00791">
    <property type="entry name" value="gntP"/>
    <property type="match status" value="1"/>
</dbReference>
<feature type="transmembrane region" description="Helical" evidence="8">
    <location>
        <begin position="425"/>
        <end position="445"/>
    </location>
</feature>
<accession>A0A2I1P462</accession>
<protein>
    <submittedName>
        <fullName evidence="9">Gluconate transporter</fullName>
    </submittedName>
</protein>
<dbReference type="PANTHER" id="PTHR30354:SF22">
    <property type="entry name" value="HIGH-AFFINITY GLUCONATE TRANSPORTER"/>
    <property type="match status" value="1"/>
</dbReference>
<comment type="subcellular location">
    <subcellularLocation>
        <location evidence="1">Cell membrane</location>
        <topology evidence="1">Multi-pass membrane protein</topology>
    </subcellularLocation>
</comment>
<reference evidence="9 10" key="1">
    <citation type="submission" date="2016-02" db="EMBL/GenBank/DDBJ databases">
        <title>Gardnerella vaginalis Subgroups Defined by cpn60 Sequencing and Sialidase Activity in Isolates from Canada, Belgium and Kenya.</title>
        <authorList>
            <person name="Schellenberg J."/>
            <person name="Paramel Jayaprakash T."/>
            <person name="Withana Gamage N."/>
            <person name="Patterson M.H."/>
            <person name="Vaneechoutte M."/>
            <person name="Hill J.E."/>
        </authorList>
    </citation>
    <scope>NUCLEOTIDE SEQUENCE [LARGE SCALE GENOMIC DNA]</scope>
    <source>
        <strain evidence="9 10">N144</strain>
    </source>
</reference>
<dbReference type="Proteomes" id="UP000258533">
    <property type="component" value="Unassembled WGS sequence"/>
</dbReference>
<evidence type="ECO:0000256" key="1">
    <source>
        <dbReference type="ARBA" id="ARBA00004651"/>
    </source>
</evidence>
<comment type="similarity">
    <text evidence="7">Belongs to the GntP permease family.</text>
</comment>
<proteinExistence type="inferred from homology"/>
<evidence type="ECO:0000256" key="8">
    <source>
        <dbReference type="SAM" id="Phobius"/>
    </source>
</evidence>
<feature type="transmembrane region" description="Helical" evidence="8">
    <location>
        <begin position="294"/>
        <end position="315"/>
    </location>
</feature>
<feature type="transmembrane region" description="Helical" evidence="8">
    <location>
        <begin position="57"/>
        <end position="77"/>
    </location>
</feature>
<evidence type="ECO:0000313" key="9">
    <source>
        <dbReference type="EMBL" id="RFD77994.1"/>
    </source>
</evidence>
<feature type="transmembrane region" description="Helical" evidence="8">
    <location>
        <begin position="341"/>
        <end position="368"/>
    </location>
</feature>
<feature type="transmembrane region" description="Helical" evidence="8">
    <location>
        <begin position="28"/>
        <end position="45"/>
    </location>
</feature>
<dbReference type="Pfam" id="PF02447">
    <property type="entry name" value="GntP_permease"/>
    <property type="match status" value="1"/>
</dbReference>
<sequence>MSGLILAAILGIALIVVLIAVVKVHPFLSLMIGSIATAIIAGVPYDKSLTSFTNGVGSTASGVGLLIALGGIIGILLTRSGGADVICDTILKKAPEHKLPWAMALSAFIVGIPLFFEVGVVILIPIILLVARRTKMPVIALGIPALAGLSALHAFVPPHPGPLVAIDALHANIGLTLAFGLIIAIPTVAIAGPLMVHWMVKMVPIQAKQEEDNKKEDKPQNRPTFAEASSVILLPVILMLAASVVDITGQSKSTFGSVIAWIGTPLEALTITTIFAMILFAIRAKWSRDTLNSLVGLSFSSIASILLIVAAGGGFKQTLVDSGIGKVIATGIVQANLNPLLAGWIVAVLIRLATGSATVATVTASGIVAPLAANLNQVQLALLVLAIGAGSIFLSHVNDAGFWLVKEYFGMSVGQTFKTWSLMETVLSVVGLAIIMLVSAVVPVFI</sequence>
<dbReference type="GO" id="GO:0005886">
    <property type="term" value="C:plasma membrane"/>
    <property type="evidence" value="ECO:0007669"/>
    <property type="project" value="UniProtKB-SubCell"/>
</dbReference>
<dbReference type="InterPro" id="IPR003474">
    <property type="entry name" value="Glcn_transporter"/>
</dbReference>
<comment type="caution">
    <text evidence="9">The sequence shown here is derived from an EMBL/GenBank/DDBJ whole genome shotgun (WGS) entry which is preliminary data.</text>
</comment>
<dbReference type="EMBL" id="LRTT01000001">
    <property type="protein sequence ID" value="RFD77994.1"/>
    <property type="molecule type" value="Genomic_DNA"/>
</dbReference>
<evidence type="ECO:0000256" key="4">
    <source>
        <dbReference type="ARBA" id="ARBA00022692"/>
    </source>
</evidence>
<gene>
    <name evidence="9" type="ORF">AXE73_05435</name>
</gene>
<evidence type="ECO:0000256" key="2">
    <source>
        <dbReference type="ARBA" id="ARBA00022448"/>
    </source>
</evidence>
<feature type="transmembrane region" description="Helical" evidence="8">
    <location>
        <begin position="257"/>
        <end position="282"/>
    </location>
</feature>
<feature type="transmembrane region" description="Helical" evidence="8">
    <location>
        <begin position="380"/>
        <end position="405"/>
    </location>
</feature>
<evidence type="ECO:0000256" key="6">
    <source>
        <dbReference type="ARBA" id="ARBA00023136"/>
    </source>
</evidence>
<evidence type="ECO:0000313" key="10">
    <source>
        <dbReference type="Proteomes" id="UP000258533"/>
    </source>
</evidence>
<keyword evidence="5 8" id="KW-1133">Transmembrane helix</keyword>
<feature type="transmembrane region" description="Helical" evidence="8">
    <location>
        <begin position="138"/>
        <end position="156"/>
    </location>
</feature>
<keyword evidence="6 8" id="KW-0472">Membrane</keyword>
<name>A0A2I1P462_GARVA</name>
<keyword evidence="3" id="KW-1003">Cell membrane</keyword>
<dbReference type="AlphaFoldDB" id="A0A2I1P462"/>
<feature type="transmembrane region" description="Helical" evidence="8">
    <location>
        <begin position="101"/>
        <end position="131"/>
    </location>
</feature>
<feature type="transmembrane region" description="Helical" evidence="8">
    <location>
        <begin position="5"/>
        <end position="22"/>
    </location>
</feature>
<dbReference type="PIRSF" id="PIRSF002746">
    <property type="entry name" value="Gluconate_transporter"/>
    <property type="match status" value="1"/>
</dbReference>
<dbReference type="PANTHER" id="PTHR30354">
    <property type="entry name" value="GNT FAMILY GLUCONATE TRANSPORTER"/>
    <property type="match status" value="1"/>
</dbReference>
<organism evidence="9 10">
    <name type="scientific">Gardnerella vaginalis</name>
    <dbReference type="NCBI Taxonomy" id="2702"/>
    <lineage>
        <taxon>Bacteria</taxon>
        <taxon>Bacillati</taxon>
        <taxon>Actinomycetota</taxon>
        <taxon>Actinomycetes</taxon>
        <taxon>Bifidobacteriales</taxon>
        <taxon>Bifidobacteriaceae</taxon>
        <taxon>Gardnerella</taxon>
    </lineage>
</organism>
<dbReference type="RefSeq" id="WP_004132249.1">
    <property type="nucleotide sequence ID" value="NZ_JABUHF010000003.1"/>
</dbReference>
<keyword evidence="4 8" id="KW-0812">Transmembrane</keyword>
<dbReference type="GO" id="GO:0015128">
    <property type="term" value="F:gluconate transmembrane transporter activity"/>
    <property type="evidence" value="ECO:0007669"/>
    <property type="project" value="InterPro"/>
</dbReference>
<keyword evidence="2" id="KW-0813">Transport</keyword>
<evidence type="ECO:0000256" key="5">
    <source>
        <dbReference type="ARBA" id="ARBA00022989"/>
    </source>
</evidence>
<feature type="transmembrane region" description="Helical" evidence="8">
    <location>
        <begin position="176"/>
        <end position="200"/>
    </location>
</feature>
<evidence type="ECO:0000256" key="3">
    <source>
        <dbReference type="ARBA" id="ARBA00022475"/>
    </source>
</evidence>